<keyword evidence="1" id="KW-1133">Transmembrane helix</keyword>
<feature type="transmembrane region" description="Helical" evidence="1">
    <location>
        <begin position="50"/>
        <end position="67"/>
    </location>
</feature>
<proteinExistence type="predicted"/>
<sequence>MKKAVLGLFWFSLAAFLLLGVGIVGGQLIGVLTGQGSLVAGAASLLNWPAFSLATVCSLAAFALGYFPSEKESAHDEE</sequence>
<dbReference type="AlphaFoldDB" id="A0A2A3ZAN9"/>
<evidence type="ECO:0000313" key="3">
    <source>
        <dbReference type="Proteomes" id="UP000217720"/>
    </source>
</evidence>
<evidence type="ECO:0000313" key="2">
    <source>
        <dbReference type="EMBL" id="PCC48599.1"/>
    </source>
</evidence>
<name>A0A2A3ZAN9_BREAU</name>
<dbReference type="EMBL" id="NRGO01000030">
    <property type="protein sequence ID" value="PCC48599.1"/>
    <property type="molecule type" value="Genomic_DNA"/>
</dbReference>
<protein>
    <submittedName>
        <fullName evidence="2">Uncharacterized protein</fullName>
    </submittedName>
</protein>
<reference evidence="2 3" key="1">
    <citation type="journal article" date="2017" name="Elife">
        <title>Extensive horizontal gene transfer in cheese-associated bacteria.</title>
        <authorList>
            <person name="Bonham K.S."/>
            <person name="Wolfe B.E."/>
            <person name="Dutton R.J."/>
        </authorList>
    </citation>
    <scope>NUCLEOTIDE SEQUENCE [LARGE SCALE GENOMIC DNA]</scope>
    <source>
        <strain evidence="2 3">900_6</strain>
    </source>
</reference>
<dbReference type="RefSeq" id="WP_096161313.1">
    <property type="nucleotide sequence ID" value="NZ_JABUXX010000007.1"/>
</dbReference>
<organism evidence="2 3">
    <name type="scientific">Brevibacterium aurantiacum</name>
    <dbReference type="NCBI Taxonomy" id="273384"/>
    <lineage>
        <taxon>Bacteria</taxon>
        <taxon>Bacillati</taxon>
        <taxon>Actinomycetota</taxon>
        <taxon>Actinomycetes</taxon>
        <taxon>Micrococcales</taxon>
        <taxon>Brevibacteriaceae</taxon>
        <taxon>Brevibacterium</taxon>
    </lineage>
</organism>
<comment type="caution">
    <text evidence="2">The sequence shown here is derived from an EMBL/GenBank/DDBJ whole genome shotgun (WGS) entry which is preliminary data.</text>
</comment>
<evidence type="ECO:0000256" key="1">
    <source>
        <dbReference type="SAM" id="Phobius"/>
    </source>
</evidence>
<dbReference type="Proteomes" id="UP000217720">
    <property type="component" value="Unassembled WGS sequence"/>
</dbReference>
<keyword evidence="1" id="KW-0812">Transmembrane</keyword>
<gene>
    <name evidence="2" type="ORF">CIK62_17790</name>
</gene>
<accession>A0A2A3ZAN9</accession>
<keyword evidence="1" id="KW-0472">Membrane</keyword>